<sequence>MAAARKQALDIAPEAAARLGWSAVEAARIGFYVNQAGEQIDWRGAVETARIAKTSITPDDPLPTPDEVTFGVTEVQVTNETTLMAARRFVESGLEPLVLNFANGVQPGGGFLYGARAQEEVLCRSSALFETLVDDPMYEHHWDRERPDSTDWAIHSPGVPVFRDDDGTELSDFWLVDFLTCAAPYAPDVGQPRSAELLQKRIIRVLAIARAFRYRSLVLGAWGCGAFGNDTRRTAGNFREALENEFCGAFSDVVFAITDWSPERKTLGPFLDVFEG</sequence>
<evidence type="ECO:0000313" key="2">
    <source>
        <dbReference type="EMBL" id="QDV42205.1"/>
    </source>
</evidence>
<proteinExistence type="predicted"/>
<dbReference type="SUPFAM" id="SSF52949">
    <property type="entry name" value="Macro domain-like"/>
    <property type="match status" value="1"/>
</dbReference>
<dbReference type="Pfam" id="PF10021">
    <property type="entry name" value="PARG_cat_microb"/>
    <property type="match status" value="1"/>
</dbReference>
<keyword evidence="3" id="KW-1185">Reference proteome</keyword>
<dbReference type="Proteomes" id="UP000319004">
    <property type="component" value="Chromosome"/>
</dbReference>
<reference evidence="2 3" key="1">
    <citation type="submission" date="2019-03" db="EMBL/GenBank/DDBJ databases">
        <title>Deep-cultivation of Planctomycetes and their phenomic and genomic characterization uncovers novel biology.</title>
        <authorList>
            <person name="Wiegand S."/>
            <person name="Jogler M."/>
            <person name="Boedeker C."/>
            <person name="Pinto D."/>
            <person name="Vollmers J."/>
            <person name="Rivas-Marin E."/>
            <person name="Kohn T."/>
            <person name="Peeters S.H."/>
            <person name="Heuer A."/>
            <person name="Rast P."/>
            <person name="Oberbeckmann S."/>
            <person name="Bunk B."/>
            <person name="Jeske O."/>
            <person name="Meyerdierks A."/>
            <person name="Storesund J.E."/>
            <person name="Kallscheuer N."/>
            <person name="Luecker S."/>
            <person name="Lage O.M."/>
            <person name="Pohl T."/>
            <person name="Merkel B.J."/>
            <person name="Hornburger P."/>
            <person name="Mueller R.-W."/>
            <person name="Bruemmer F."/>
            <person name="Labrenz M."/>
            <person name="Spormann A.M."/>
            <person name="Op den Camp H."/>
            <person name="Overmann J."/>
            <person name="Amann R."/>
            <person name="Jetten M.S.M."/>
            <person name="Mascher T."/>
            <person name="Medema M.H."/>
            <person name="Devos D.P."/>
            <person name="Kaster A.-K."/>
            <person name="Ovreas L."/>
            <person name="Rohde M."/>
            <person name="Galperin M.Y."/>
            <person name="Jogler C."/>
        </authorList>
    </citation>
    <scope>NUCLEOTIDE SEQUENCE [LARGE SCALE GENOMIC DNA]</scope>
    <source>
        <strain evidence="2 3">Enr13</strain>
    </source>
</reference>
<organism evidence="2 3">
    <name type="scientific">Stieleria neptunia</name>
    <dbReference type="NCBI Taxonomy" id="2527979"/>
    <lineage>
        <taxon>Bacteria</taxon>
        <taxon>Pseudomonadati</taxon>
        <taxon>Planctomycetota</taxon>
        <taxon>Planctomycetia</taxon>
        <taxon>Pirellulales</taxon>
        <taxon>Pirellulaceae</taxon>
        <taxon>Stieleria</taxon>
    </lineage>
</organism>
<evidence type="ECO:0000313" key="3">
    <source>
        <dbReference type="Proteomes" id="UP000319004"/>
    </source>
</evidence>
<gene>
    <name evidence="2" type="ORF">Enr13x_20500</name>
</gene>
<name>A0A518HMX4_9BACT</name>
<dbReference type="KEGG" id="snep:Enr13x_20500"/>
<dbReference type="Gene3D" id="3.40.220.10">
    <property type="entry name" value="Leucine Aminopeptidase, subunit E, domain 1"/>
    <property type="match status" value="1"/>
</dbReference>
<accession>A0A518HMX4</accession>
<evidence type="ECO:0000259" key="1">
    <source>
        <dbReference type="Pfam" id="PF10021"/>
    </source>
</evidence>
<dbReference type="InterPro" id="IPR012664">
    <property type="entry name" value="CHP02452"/>
</dbReference>
<dbReference type="AlphaFoldDB" id="A0A518HMX4"/>
<dbReference type="NCBIfam" id="TIGR02452">
    <property type="entry name" value="TIGR02452 family protein"/>
    <property type="match status" value="1"/>
</dbReference>
<dbReference type="PIRSF" id="PIRSF014899">
    <property type="entry name" value="UCP014899"/>
    <property type="match status" value="1"/>
</dbReference>
<dbReference type="PANTHER" id="PTHR35596:SF1">
    <property type="entry name" value="MICROBIAL-TYPE PARG CATALYTIC DOMAIN-CONTAINING PROTEIN"/>
    <property type="match status" value="1"/>
</dbReference>
<dbReference type="InterPro" id="IPR019261">
    <property type="entry name" value="PARG_cat_microbial"/>
</dbReference>
<protein>
    <recommendedName>
        <fullName evidence="1">Microbial-type PARG catalytic domain-containing protein</fullName>
    </recommendedName>
</protein>
<dbReference type="PANTHER" id="PTHR35596">
    <property type="entry name" value="DUF2263 DOMAIN-CONTAINING PROTEIN"/>
    <property type="match status" value="1"/>
</dbReference>
<dbReference type="EMBL" id="CP037423">
    <property type="protein sequence ID" value="QDV42205.1"/>
    <property type="molecule type" value="Genomic_DNA"/>
</dbReference>
<feature type="domain" description="Microbial-type PARG catalytic" evidence="1">
    <location>
        <begin position="24"/>
        <end position="164"/>
    </location>
</feature>
<dbReference type="RefSeq" id="WP_197455902.1">
    <property type="nucleotide sequence ID" value="NZ_CP037423.1"/>
</dbReference>
<dbReference type="InterPro" id="IPR043472">
    <property type="entry name" value="Macro_dom-like"/>
</dbReference>